<organism evidence="2 3">
    <name type="scientific">Characodon lateralis</name>
    <dbReference type="NCBI Taxonomy" id="208331"/>
    <lineage>
        <taxon>Eukaryota</taxon>
        <taxon>Metazoa</taxon>
        <taxon>Chordata</taxon>
        <taxon>Craniata</taxon>
        <taxon>Vertebrata</taxon>
        <taxon>Euteleostomi</taxon>
        <taxon>Actinopterygii</taxon>
        <taxon>Neopterygii</taxon>
        <taxon>Teleostei</taxon>
        <taxon>Neoteleostei</taxon>
        <taxon>Acanthomorphata</taxon>
        <taxon>Ovalentaria</taxon>
        <taxon>Atherinomorphae</taxon>
        <taxon>Cyprinodontiformes</taxon>
        <taxon>Goodeidae</taxon>
        <taxon>Characodon</taxon>
    </lineage>
</organism>
<dbReference type="Proteomes" id="UP001352852">
    <property type="component" value="Unassembled WGS sequence"/>
</dbReference>
<dbReference type="EMBL" id="JAHUTJ010019947">
    <property type="protein sequence ID" value="MED6272198.1"/>
    <property type="molecule type" value="Genomic_DNA"/>
</dbReference>
<evidence type="ECO:0000256" key="1">
    <source>
        <dbReference type="SAM" id="Phobius"/>
    </source>
</evidence>
<keyword evidence="1" id="KW-0812">Transmembrane</keyword>
<keyword evidence="1" id="KW-0472">Membrane</keyword>
<feature type="transmembrane region" description="Helical" evidence="1">
    <location>
        <begin position="81"/>
        <end position="100"/>
    </location>
</feature>
<keyword evidence="3" id="KW-1185">Reference proteome</keyword>
<gene>
    <name evidence="2" type="ORF">CHARACLAT_027721</name>
</gene>
<evidence type="ECO:0000313" key="3">
    <source>
        <dbReference type="Proteomes" id="UP001352852"/>
    </source>
</evidence>
<accession>A0ABU7DAL1</accession>
<sequence>MVVISEVLCSQRLTEAPLKSWVILQASGKVESVHCSCMAVVAESCLFCSSALEYYIFVFAQSILFYYFMCRVIYLHIAFSLYLICSVYISVCTVFSHSHLHHYL</sequence>
<protein>
    <submittedName>
        <fullName evidence="2">Uncharacterized protein</fullName>
    </submittedName>
</protein>
<name>A0ABU7DAL1_9TELE</name>
<evidence type="ECO:0000313" key="2">
    <source>
        <dbReference type="EMBL" id="MED6272198.1"/>
    </source>
</evidence>
<feature type="transmembrane region" description="Helical" evidence="1">
    <location>
        <begin position="54"/>
        <end position="74"/>
    </location>
</feature>
<keyword evidence="1" id="KW-1133">Transmembrane helix</keyword>
<proteinExistence type="predicted"/>
<reference evidence="2 3" key="1">
    <citation type="submission" date="2021-06" db="EMBL/GenBank/DDBJ databases">
        <authorList>
            <person name="Palmer J.M."/>
        </authorList>
    </citation>
    <scope>NUCLEOTIDE SEQUENCE [LARGE SCALE GENOMIC DNA]</scope>
    <source>
        <strain evidence="2 3">CL_MEX2019</strain>
        <tissue evidence="2">Muscle</tissue>
    </source>
</reference>
<comment type="caution">
    <text evidence="2">The sequence shown here is derived from an EMBL/GenBank/DDBJ whole genome shotgun (WGS) entry which is preliminary data.</text>
</comment>